<gene>
    <name evidence="1" type="ORF">GCM10011332_21510</name>
</gene>
<keyword evidence="2" id="KW-1185">Reference proteome</keyword>
<comment type="caution">
    <text evidence="1">The sequence shown here is derived from an EMBL/GenBank/DDBJ whole genome shotgun (WGS) entry which is preliminary data.</text>
</comment>
<name>A0A917FC62_9PROT</name>
<dbReference type="SUPFAM" id="SSF53850">
    <property type="entry name" value="Periplasmic binding protein-like II"/>
    <property type="match status" value="1"/>
</dbReference>
<reference evidence="1" key="1">
    <citation type="journal article" date="2014" name="Int. J. Syst. Evol. Microbiol.">
        <title>Complete genome sequence of Corynebacterium casei LMG S-19264T (=DSM 44701T), isolated from a smear-ripened cheese.</title>
        <authorList>
            <consortium name="US DOE Joint Genome Institute (JGI-PGF)"/>
            <person name="Walter F."/>
            <person name="Albersmeier A."/>
            <person name="Kalinowski J."/>
            <person name="Ruckert C."/>
        </authorList>
    </citation>
    <scope>NUCLEOTIDE SEQUENCE</scope>
    <source>
        <strain evidence="1">CGMCC 1.15254</strain>
    </source>
</reference>
<dbReference type="EMBL" id="BMHV01000014">
    <property type="protein sequence ID" value="GGF67101.1"/>
    <property type="molecule type" value="Genomic_DNA"/>
</dbReference>
<organism evidence="1 2">
    <name type="scientific">Terasakiella brassicae</name>
    <dbReference type="NCBI Taxonomy" id="1634917"/>
    <lineage>
        <taxon>Bacteria</taxon>
        <taxon>Pseudomonadati</taxon>
        <taxon>Pseudomonadota</taxon>
        <taxon>Alphaproteobacteria</taxon>
        <taxon>Rhodospirillales</taxon>
        <taxon>Terasakiellaceae</taxon>
        <taxon>Terasakiella</taxon>
    </lineage>
</organism>
<dbReference type="AlphaFoldDB" id="A0A917FC62"/>
<accession>A0A917FC62</accession>
<protein>
    <recommendedName>
        <fullName evidence="3">Solute-binding protein family 3/N-terminal domain-containing protein</fullName>
    </recommendedName>
</protein>
<evidence type="ECO:0008006" key="3">
    <source>
        <dbReference type="Google" id="ProtNLM"/>
    </source>
</evidence>
<evidence type="ECO:0000313" key="1">
    <source>
        <dbReference type="EMBL" id="GGF67101.1"/>
    </source>
</evidence>
<dbReference type="Gene3D" id="3.40.190.10">
    <property type="entry name" value="Periplasmic binding protein-like II"/>
    <property type="match status" value="2"/>
</dbReference>
<proteinExistence type="predicted"/>
<evidence type="ECO:0000313" key="2">
    <source>
        <dbReference type="Proteomes" id="UP000632498"/>
    </source>
</evidence>
<reference evidence="1" key="2">
    <citation type="submission" date="2020-09" db="EMBL/GenBank/DDBJ databases">
        <authorList>
            <person name="Sun Q."/>
            <person name="Zhou Y."/>
        </authorList>
    </citation>
    <scope>NUCLEOTIDE SEQUENCE</scope>
    <source>
        <strain evidence="1">CGMCC 1.15254</strain>
    </source>
</reference>
<sequence length="255" mass="28988">MSLLGYMPVAYGNEAVRLCYEDEDYAPYLRGDTQQPAKPNPGVLVEITKAAFQEAGQKVQYIRRPWKRCMHLLRDGKIAGMFGVIHTKEREKIGKYPMQNGEVDPERRLLFVDYPIFYNAAHSAIQWDGQRFSGPAPRIGTPLGYATVKSLKKEHKIIPNTSFLPASGLKLVSEGKLDGYIVEKNVGLSLLSKLGLKDKVVAHQPPFKRHALYLVLSHDFYENNSKEAEKIWSTLAVLRKTVLDSIMKKYMYKIQ</sequence>
<dbReference type="Proteomes" id="UP000632498">
    <property type="component" value="Unassembled WGS sequence"/>
</dbReference>